<evidence type="ECO:0000313" key="2">
    <source>
        <dbReference type="EMBL" id="ABG95699.1"/>
    </source>
</evidence>
<dbReference type="HOGENOM" id="CLU_083287_2_2_11"/>
<dbReference type="Gene3D" id="1.10.10.10">
    <property type="entry name" value="Winged helix-like DNA-binding domain superfamily/Winged helix DNA-binding domain"/>
    <property type="match status" value="1"/>
</dbReference>
<evidence type="ECO:0000313" key="3">
    <source>
        <dbReference type="Proteomes" id="UP000008710"/>
    </source>
</evidence>
<evidence type="ECO:0000259" key="1">
    <source>
        <dbReference type="PROSITE" id="PS50995"/>
    </source>
</evidence>
<dbReference type="GO" id="GO:0006950">
    <property type="term" value="P:response to stress"/>
    <property type="evidence" value="ECO:0007669"/>
    <property type="project" value="TreeGrafter"/>
</dbReference>
<dbReference type="Proteomes" id="UP000008710">
    <property type="component" value="Chromosome"/>
</dbReference>
<dbReference type="PRINTS" id="PR00598">
    <property type="entry name" value="HTHMARR"/>
</dbReference>
<dbReference type="SMART" id="SM00347">
    <property type="entry name" value="HTH_MARR"/>
    <property type="match status" value="1"/>
</dbReference>
<name>Q0S9T7_RHOJR</name>
<dbReference type="PROSITE" id="PS50995">
    <property type="entry name" value="HTH_MARR_2"/>
    <property type="match status" value="1"/>
</dbReference>
<dbReference type="EMBL" id="CP000431">
    <property type="protein sequence ID" value="ABG95699.1"/>
    <property type="molecule type" value="Genomic_DNA"/>
</dbReference>
<organism evidence="2 3">
    <name type="scientific">Rhodococcus jostii (strain RHA1)</name>
    <dbReference type="NCBI Taxonomy" id="101510"/>
    <lineage>
        <taxon>Bacteria</taxon>
        <taxon>Bacillati</taxon>
        <taxon>Actinomycetota</taxon>
        <taxon>Actinomycetes</taxon>
        <taxon>Mycobacteriales</taxon>
        <taxon>Nocardiaceae</taxon>
        <taxon>Rhodococcus</taxon>
    </lineage>
</organism>
<dbReference type="eggNOG" id="COG1846">
    <property type="taxonomic scope" value="Bacteria"/>
</dbReference>
<sequence length="159" mass="17780">MGYAGAVEPTRWLSADEQNTWRAYLDATRLLLQALDRQLTRDAGISFTDFELLVVLSEAPQRQLRMRELADAVTTTRSGVTRAISRLVDTGWVRRVECEDDKRGTLAELTDAGAEKLAAASPGHVAEVRRNMFDLLSPRDVGILGHDFSEMRTHLLENP</sequence>
<accession>Q0S9T7</accession>
<dbReference type="InterPro" id="IPR000835">
    <property type="entry name" value="HTH_MarR-typ"/>
</dbReference>
<proteinExistence type="predicted"/>
<dbReference type="GO" id="GO:0003700">
    <property type="term" value="F:DNA-binding transcription factor activity"/>
    <property type="evidence" value="ECO:0007669"/>
    <property type="project" value="InterPro"/>
</dbReference>
<dbReference type="InterPro" id="IPR036388">
    <property type="entry name" value="WH-like_DNA-bd_sf"/>
</dbReference>
<dbReference type="InterPro" id="IPR039422">
    <property type="entry name" value="MarR/SlyA-like"/>
</dbReference>
<dbReference type="Pfam" id="PF12802">
    <property type="entry name" value="MarR_2"/>
    <property type="match status" value="1"/>
</dbReference>
<feature type="domain" description="HTH marR-type" evidence="1">
    <location>
        <begin position="17"/>
        <end position="153"/>
    </location>
</feature>
<reference evidence="3" key="1">
    <citation type="journal article" date="2006" name="Proc. Natl. Acad. Sci. U.S.A.">
        <title>The complete genome of Rhodococcus sp. RHA1 provides insights into a catabolic powerhouse.</title>
        <authorList>
            <person name="McLeod M.P."/>
            <person name="Warren R.L."/>
            <person name="Hsiao W.W.L."/>
            <person name="Araki N."/>
            <person name="Myhre M."/>
            <person name="Fernandes C."/>
            <person name="Miyazawa D."/>
            <person name="Wong W."/>
            <person name="Lillquist A.L."/>
            <person name="Wang D."/>
            <person name="Dosanjh M."/>
            <person name="Hara H."/>
            <person name="Petrescu A."/>
            <person name="Morin R.D."/>
            <person name="Yang G."/>
            <person name="Stott J.M."/>
            <person name="Schein J.E."/>
            <person name="Shin H."/>
            <person name="Smailus D."/>
            <person name="Siddiqui A.S."/>
            <person name="Marra M.A."/>
            <person name="Jones S.J.M."/>
            <person name="Holt R."/>
            <person name="Brinkman F.S.L."/>
            <person name="Miyauchi K."/>
            <person name="Fukuda M."/>
            <person name="Davies J.E."/>
            <person name="Mohn W.W."/>
            <person name="Eltis L.D."/>
        </authorList>
    </citation>
    <scope>NUCLEOTIDE SEQUENCE [LARGE SCALE GENOMIC DNA]</scope>
    <source>
        <strain evidence="3">RHA1</strain>
    </source>
</reference>
<dbReference type="PANTHER" id="PTHR33164">
    <property type="entry name" value="TRANSCRIPTIONAL REGULATOR, MARR FAMILY"/>
    <property type="match status" value="1"/>
</dbReference>
<protein>
    <submittedName>
        <fullName evidence="2">Probable transcriptional regulator, MarR family protein</fullName>
    </submittedName>
</protein>
<gene>
    <name evidence="2" type="ordered locus">RHA1_ro03899</name>
</gene>
<dbReference type="AlphaFoldDB" id="Q0S9T7"/>
<dbReference type="InterPro" id="IPR036390">
    <property type="entry name" value="WH_DNA-bd_sf"/>
</dbReference>
<dbReference type="SUPFAM" id="SSF46785">
    <property type="entry name" value="Winged helix' DNA-binding domain"/>
    <property type="match status" value="1"/>
</dbReference>
<dbReference type="PANTHER" id="PTHR33164:SF99">
    <property type="entry name" value="MARR FAMILY REGULATORY PROTEIN"/>
    <property type="match status" value="1"/>
</dbReference>
<dbReference type="KEGG" id="rha:RHA1_ro03899"/>